<dbReference type="GO" id="GO:0008270">
    <property type="term" value="F:zinc ion binding"/>
    <property type="evidence" value="ECO:0007669"/>
    <property type="project" value="UniProtKB-KW"/>
</dbReference>
<dbReference type="InterPro" id="IPR056648">
    <property type="entry name" value="DUF7746"/>
</dbReference>
<dbReference type="EMBL" id="JACXVP010000007">
    <property type="protein sequence ID" value="KAG5594617.1"/>
    <property type="molecule type" value="Genomic_DNA"/>
</dbReference>
<evidence type="ECO:0000256" key="1">
    <source>
        <dbReference type="PROSITE-ProRule" id="PRU00047"/>
    </source>
</evidence>
<feature type="compositionally biased region" description="Low complexity" evidence="3">
    <location>
        <begin position="818"/>
        <end position="829"/>
    </location>
</feature>
<evidence type="ECO:0000259" key="4">
    <source>
        <dbReference type="PROSITE" id="PS50158"/>
    </source>
</evidence>
<comment type="caution">
    <text evidence="5">The sequence shown here is derived from an EMBL/GenBank/DDBJ whole genome shotgun (WGS) entry which is preliminary data.</text>
</comment>
<dbReference type="OrthoDB" id="1325175at2759"/>
<evidence type="ECO:0000256" key="3">
    <source>
        <dbReference type="SAM" id="MobiDB-lite"/>
    </source>
</evidence>
<gene>
    <name evidence="5" type="ORF">H5410_035849</name>
</gene>
<dbReference type="PANTHER" id="PTHR33054">
    <property type="entry name" value="CCHC-TYPE DOMAIN-CONTAINING PROTEIN"/>
    <property type="match status" value="1"/>
</dbReference>
<dbReference type="GO" id="GO:0003676">
    <property type="term" value="F:nucleic acid binding"/>
    <property type="evidence" value="ECO:0007669"/>
    <property type="project" value="InterPro"/>
</dbReference>
<dbReference type="InterPro" id="IPR001878">
    <property type="entry name" value="Znf_CCHC"/>
</dbReference>
<dbReference type="PROSITE" id="PS50158">
    <property type="entry name" value="ZF_CCHC"/>
    <property type="match status" value="1"/>
</dbReference>
<feature type="domain" description="CCHC-type" evidence="4">
    <location>
        <begin position="127"/>
        <end position="142"/>
    </location>
</feature>
<feature type="region of interest" description="Disordered" evidence="3">
    <location>
        <begin position="72"/>
        <end position="116"/>
    </location>
</feature>
<dbReference type="Proteomes" id="UP000824120">
    <property type="component" value="Chromosome 7"/>
</dbReference>
<accession>A0A9J5Y2F9</accession>
<evidence type="ECO:0000313" key="5">
    <source>
        <dbReference type="EMBL" id="KAG5594617.1"/>
    </source>
</evidence>
<name>A0A9J5Y2F9_SOLCO</name>
<feature type="region of interest" description="Disordered" evidence="3">
    <location>
        <begin position="383"/>
        <end position="411"/>
    </location>
</feature>
<dbReference type="Pfam" id="PF24925">
    <property type="entry name" value="DUF7746"/>
    <property type="match status" value="1"/>
</dbReference>
<keyword evidence="1" id="KW-0862">Zinc</keyword>
<evidence type="ECO:0000256" key="2">
    <source>
        <dbReference type="SAM" id="Coils"/>
    </source>
</evidence>
<keyword evidence="2" id="KW-0175">Coiled coil</keyword>
<feature type="coiled-coil region" evidence="2">
    <location>
        <begin position="946"/>
        <end position="980"/>
    </location>
</feature>
<protein>
    <recommendedName>
        <fullName evidence="4">CCHC-type domain-containing protein</fullName>
    </recommendedName>
</protein>
<dbReference type="Pfam" id="PF00098">
    <property type="entry name" value="zf-CCHC"/>
    <property type="match status" value="1"/>
</dbReference>
<evidence type="ECO:0000313" key="6">
    <source>
        <dbReference type="Proteomes" id="UP000824120"/>
    </source>
</evidence>
<dbReference type="SUPFAM" id="SSF57756">
    <property type="entry name" value="Retrovirus zinc finger-like domains"/>
    <property type="match status" value="1"/>
</dbReference>
<reference evidence="5 6" key="1">
    <citation type="submission" date="2020-09" db="EMBL/GenBank/DDBJ databases">
        <title>De no assembly of potato wild relative species, Solanum commersonii.</title>
        <authorList>
            <person name="Cho K."/>
        </authorList>
    </citation>
    <scope>NUCLEOTIDE SEQUENCE [LARGE SCALE GENOMIC DNA]</scope>
    <source>
        <strain evidence="5">LZ3.2</strain>
        <tissue evidence="5">Leaf</tissue>
    </source>
</reference>
<dbReference type="Gene3D" id="4.10.60.10">
    <property type="entry name" value="Zinc finger, CCHC-type"/>
    <property type="match status" value="1"/>
</dbReference>
<dbReference type="PANTHER" id="PTHR33054:SF13">
    <property type="entry name" value="CCHC-TYPE DOMAIN-CONTAINING PROTEIN"/>
    <property type="match status" value="1"/>
</dbReference>
<dbReference type="SMART" id="SM00343">
    <property type="entry name" value="ZnF_C2HC"/>
    <property type="match status" value="1"/>
</dbReference>
<feature type="region of interest" description="Disordered" evidence="3">
    <location>
        <begin position="812"/>
        <end position="832"/>
    </location>
</feature>
<sequence>MELPENDLEFWKAKFIDGLPSLFVERLIGACTQEGINLCNELKLSRQLKMDKLREKSQLEDFCTQFDLPDASKSTNRKTSKLESHRSHHKKRRSRRRTREERDERRAHRKSHRFTRNRSRRNLDKIKCYKCGKFGHIAPNCKLEKLKTLELDDDMQEKIYSFLYTSGFESNYNDSEASYATEDEQPEPSKGHQDSNDACKCHGDICHCEHDVFCKLQSKFEDMNMFTITADNVIELLKEVTDNTLREKIIQLAASKTGSSTSIPSDKKFKDEFNYFAPYSLSKVRNRLSSKQTMIIRDTSFDDLKGEIEHLKKEIKFLKQNYIIYDHHLTQIESANSKGKNKTIKERVKHLPYLTLANPVWPKIVETDAFNIGMDPPWVTKVRGRGSYTRERGRSSSSKTSGLSYGSSSSSPIIQKGEMSLVKLTSSSKEATSSIHLDDIPENNPLYAELRAYLSQKQTDTFASVAKEEVDDIRSYERVVKKEMIFLIENSEIQRKEEPWKIFQRYLLNELYFPGDVEFQHFSGYNTSENVYNFSKMIIKQIISIEDWDISSMKERQISLNKIPTNFTYWDYINAFSKVLYYNNERHKHTCFIKLYKNWVKGSPDLNDLYHSDHVCYIEQIEQIYFFIEFSILWIHKWTPEVGFTEEQISCLYRIYYNNFWDKLMKKDHMTKSLYGQELLDSISQRIQDYCTIPHKGIIANNSVKHIARRISIQDGNKEEMIKEYLDEIRRNILLNITHYEKSDTSMRSETSDDIADDAQEAQPCESAKPVTEDMLSKAEGLLREVKEKIKSLNVDDNIKDSLYKIMLNSDSGRSESDYSGSERSSSTSEDLKALQQEDYMTSEDDCSPCQQGMVCEKDLNEEDDLYKIYAQFKELSLNVIDNDKVLELLQDIKDPEIRAQIIDKISSTNSSVGKRKDNIPEEIPTKEGSYTMTEVKNLLLERRKLISSTTTISDLKNEIDSLKEDIIRLKEKNVVLEVRLDVVQSLQELGNASESSSSLEGENNNCKHDVSKQIFARWQALLAPFDFEIQYKNGEPSHKNEFSDGINKISERYARKPVQRMFYYPRPTPQDVLLEEHEHIVNNSYNGKEIYEWNIDGYTDRQIYTTVHRMLMYSTIYKINKNSDKTITDMITAGFTGQLKVYTLVLNIIEHFSRRWSDNSETIRTFLQNLRCKTLTSFRYYKCVFLCRVMKLPECNSTYWKFKFIDGLPNLFAERVRKAIRGDSHSINYDDYTYGKLISACVQEGLALCNEIKLNQQIKRHRLTERKQLNRNLEKKTILLRKRRNLLGKIVKNGRKRE</sequence>
<keyword evidence="6" id="KW-1185">Reference proteome</keyword>
<keyword evidence="1" id="KW-0863">Zinc-finger</keyword>
<keyword evidence="1" id="KW-0479">Metal-binding</keyword>
<proteinExistence type="predicted"/>
<dbReference type="InterPro" id="IPR036875">
    <property type="entry name" value="Znf_CCHC_sf"/>
</dbReference>
<feature type="compositionally biased region" description="Basic residues" evidence="3">
    <location>
        <begin position="107"/>
        <end position="116"/>
    </location>
</feature>
<dbReference type="Pfam" id="PF22909">
    <property type="entry name" value="Caulimovir_coat_dom"/>
    <property type="match status" value="1"/>
</dbReference>
<feature type="compositionally biased region" description="Basic residues" evidence="3">
    <location>
        <begin position="86"/>
        <end position="97"/>
    </location>
</feature>
<feature type="region of interest" description="Disordered" evidence="3">
    <location>
        <begin position="745"/>
        <end position="773"/>
    </location>
</feature>
<organism evidence="5 6">
    <name type="scientific">Solanum commersonii</name>
    <name type="common">Commerson's wild potato</name>
    <name type="synonym">Commerson's nightshade</name>
    <dbReference type="NCBI Taxonomy" id="4109"/>
    <lineage>
        <taxon>Eukaryota</taxon>
        <taxon>Viridiplantae</taxon>
        <taxon>Streptophyta</taxon>
        <taxon>Embryophyta</taxon>
        <taxon>Tracheophyta</taxon>
        <taxon>Spermatophyta</taxon>
        <taxon>Magnoliopsida</taxon>
        <taxon>eudicotyledons</taxon>
        <taxon>Gunneridae</taxon>
        <taxon>Pentapetalae</taxon>
        <taxon>asterids</taxon>
        <taxon>lamiids</taxon>
        <taxon>Solanales</taxon>
        <taxon>Solanaceae</taxon>
        <taxon>Solanoideae</taxon>
        <taxon>Solaneae</taxon>
        <taxon>Solanum</taxon>
    </lineage>
</organism>
<feature type="compositionally biased region" description="Low complexity" evidence="3">
    <location>
        <begin position="395"/>
        <end position="411"/>
    </location>
</feature>